<dbReference type="Proteomes" id="UP000680038">
    <property type="component" value="Unassembled WGS sequence"/>
</dbReference>
<dbReference type="InterPro" id="IPR050834">
    <property type="entry name" value="Glycosyltransf_2"/>
</dbReference>
<comment type="caution">
    <text evidence="2">The sequence shown here is derived from an EMBL/GenBank/DDBJ whole genome shotgun (WGS) entry which is preliminary data.</text>
</comment>
<dbReference type="PANTHER" id="PTHR43685:SF2">
    <property type="entry name" value="GLYCOSYLTRANSFERASE 2-LIKE DOMAIN-CONTAINING PROTEIN"/>
    <property type="match status" value="1"/>
</dbReference>
<protein>
    <recommendedName>
        <fullName evidence="1">Glycosyltransferase 2-like domain-containing protein</fullName>
    </recommendedName>
</protein>
<dbReference type="EMBL" id="CAJRAF010000002">
    <property type="protein sequence ID" value="CAG5007988.1"/>
    <property type="molecule type" value="Genomic_DNA"/>
</dbReference>
<dbReference type="Pfam" id="PF00535">
    <property type="entry name" value="Glycos_transf_2"/>
    <property type="match status" value="1"/>
</dbReference>
<evidence type="ECO:0000259" key="1">
    <source>
        <dbReference type="Pfam" id="PF00535"/>
    </source>
</evidence>
<dbReference type="Gene3D" id="3.90.550.10">
    <property type="entry name" value="Spore Coat Polysaccharide Biosynthesis Protein SpsA, Chain A"/>
    <property type="match status" value="1"/>
</dbReference>
<dbReference type="CDD" id="cd00761">
    <property type="entry name" value="Glyco_tranf_GTA_type"/>
    <property type="match status" value="1"/>
</dbReference>
<gene>
    <name evidence="2" type="ORF">DYBT9275_04170</name>
</gene>
<sequence>MNPIISAVIPCFNHGAFISECITSLLNQSTEIAEIIVVDDGSTDPLTCAILQKLNSPKTRVIFQSNLGASAARNTGFREAIGTWILTIDADDYFHSTFLEKALQVAQNDSLVGAVSCWVQMFGLKNDLWRCLGGDTSAFLVKNNSSSAGLILKNHWEEINGYDESMMAYEDWDFWLRLTTLGVKVHVIQEALFFYRKHAHSLLASNQDRYLDIRKYMFLKNKHVFDTSYPESLLQFEKEIIKLKLSVRKLSNPTSVIELVRIFTNSIRKYLNQLILSIK</sequence>
<organism evidence="2 3">
    <name type="scientific">Dyadobacter helix</name>
    <dbReference type="NCBI Taxonomy" id="2822344"/>
    <lineage>
        <taxon>Bacteria</taxon>
        <taxon>Pseudomonadati</taxon>
        <taxon>Bacteroidota</taxon>
        <taxon>Cytophagia</taxon>
        <taxon>Cytophagales</taxon>
        <taxon>Spirosomataceae</taxon>
        <taxon>Dyadobacter</taxon>
    </lineage>
</organism>
<reference evidence="2" key="1">
    <citation type="submission" date="2021-04" db="EMBL/GenBank/DDBJ databases">
        <authorList>
            <person name="Rodrigo-Torres L."/>
            <person name="Arahal R. D."/>
            <person name="Lucena T."/>
        </authorList>
    </citation>
    <scope>NUCLEOTIDE SEQUENCE</scope>
    <source>
        <strain evidence="2">CECT 9275</strain>
    </source>
</reference>
<dbReference type="SUPFAM" id="SSF53448">
    <property type="entry name" value="Nucleotide-diphospho-sugar transferases"/>
    <property type="match status" value="1"/>
</dbReference>
<dbReference type="PANTHER" id="PTHR43685">
    <property type="entry name" value="GLYCOSYLTRANSFERASE"/>
    <property type="match status" value="1"/>
</dbReference>
<proteinExistence type="predicted"/>
<dbReference type="InterPro" id="IPR029044">
    <property type="entry name" value="Nucleotide-diphossugar_trans"/>
</dbReference>
<keyword evidence="3" id="KW-1185">Reference proteome</keyword>
<feature type="domain" description="Glycosyltransferase 2-like" evidence="1">
    <location>
        <begin position="6"/>
        <end position="130"/>
    </location>
</feature>
<dbReference type="RefSeq" id="WP_215240572.1">
    <property type="nucleotide sequence ID" value="NZ_CAJRAF010000002.1"/>
</dbReference>
<accession>A0A916NDG0</accession>
<dbReference type="InterPro" id="IPR001173">
    <property type="entry name" value="Glyco_trans_2-like"/>
</dbReference>
<evidence type="ECO:0000313" key="3">
    <source>
        <dbReference type="Proteomes" id="UP000680038"/>
    </source>
</evidence>
<name>A0A916NDG0_9BACT</name>
<evidence type="ECO:0000313" key="2">
    <source>
        <dbReference type="EMBL" id="CAG5007988.1"/>
    </source>
</evidence>
<dbReference type="AlphaFoldDB" id="A0A916NDG0"/>